<dbReference type="Gene3D" id="2.60.40.420">
    <property type="entry name" value="Cupredoxins - blue copper proteins"/>
    <property type="match status" value="1"/>
</dbReference>
<organism evidence="1 2">
    <name type="scientific">Kingdonia uniflora</name>
    <dbReference type="NCBI Taxonomy" id="39325"/>
    <lineage>
        <taxon>Eukaryota</taxon>
        <taxon>Viridiplantae</taxon>
        <taxon>Streptophyta</taxon>
        <taxon>Embryophyta</taxon>
        <taxon>Tracheophyta</taxon>
        <taxon>Spermatophyta</taxon>
        <taxon>Magnoliopsida</taxon>
        <taxon>Ranunculales</taxon>
        <taxon>Circaeasteraceae</taxon>
        <taxon>Kingdonia</taxon>
    </lineage>
</organism>
<gene>
    <name evidence="1" type="ORF">GIB67_024665</name>
</gene>
<evidence type="ECO:0000313" key="1">
    <source>
        <dbReference type="EMBL" id="KAF6144438.1"/>
    </source>
</evidence>
<dbReference type="AlphaFoldDB" id="A0A7J7LPG6"/>
<protein>
    <recommendedName>
        <fullName evidence="3">Phytocyanin domain-containing protein</fullName>
    </recommendedName>
</protein>
<accession>A0A7J7LPG6</accession>
<sequence length="113" mass="12343">QCNIQESRWSSQCSQSECYRLSRLCSTIGGRPTSYPRNDVITLATPRKKWYICGVGKHCEVGDHKLVITVLPEVTSPAPSPQSLTPTSSTKGITSPEAHMFAAVALVTMTFIT</sequence>
<evidence type="ECO:0000313" key="2">
    <source>
        <dbReference type="Proteomes" id="UP000541444"/>
    </source>
</evidence>
<evidence type="ECO:0008006" key="3">
    <source>
        <dbReference type="Google" id="ProtNLM"/>
    </source>
</evidence>
<feature type="non-terminal residue" evidence="1">
    <location>
        <position position="1"/>
    </location>
</feature>
<dbReference type="SUPFAM" id="SSF49503">
    <property type="entry name" value="Cupredoxins"/>
    <property type="match status" value="1"/>
</dbReference>
<dbReference type="EMBL" id="JACGCM010002131">
    <property type="protein sequence ID" value="KAF6144438.1"/>
    <property type="molecule type" value="Genomic_DNA"/>
</dbReference>
<comment type="caution">
    <text evidence="1">The sequence shown here is derived from an EMBL/GenBank/DDBJ whole genome shotgun (WGS) entry which is preliminary data.</text>
</comment>
<proteinExistence type="predicted"/>
<dbReference type="Proteomes" id="UP000541444">
    <property type="component" value="Unassembled WGS sequence"/>
</dbReference>
<dbReference type="InterPro" id="IPR008972">
    <property type="entry name" value="Cupredoxin"/>
</dbReference>
<name>A0A7J7LPG6_9MAGN</name>
<reference evidence="1 2" key="1">
    <citation type="journal article" date="2020" name="IScience">
        <title>Genome Sequencing of the Endangered Kingdonia uniflora (Circaeasteraceae, Ranunculales) Reveals Potential Mechanisms of Evolutionary Specialization.</title>
        <authorList>
            <person name="Sun Y."/>
            <person name="Deng T."/>
            <person name="Zhang A."/>
            <person name="Moore M.J."/>
            <person name="Landis J.B."/>
            <person name="Lin N."/>
            <person name="Zhang H."/>
            <person name="Zhang X."/>
            <person name="Huang J."/>
            <person name="Zhang X."/>
            <person name="Sun H."/>
            <person name="Wang H."/>
        </authorList>
    </citation>
    <scope>NUCLEOTIDE SEQUENCE [LARGE SCALE GENOMIC DNA]</scope>
    <source>
        <strain evidence="1">TB1705</strain>
        <tissue evidence="1">Leaf</tissue>
    </source>
</reference>
<dbReference type="OrthoDB" id="687943at2759"/>
<keyword evidence="2" id="KW-1185">Reference proteome</keyword>